<dbReference type="InterPro" id="IPR002901">
    <property type="entry name" value="MGlyc_endo_b_GlcNAc-like_dom"/>
</dbReference>
<sequence>MSTAHDKNYWWNKAKEASLETGWLPTVILAQWQLETGDFLSANLQVNNNIAGQTWQPYMGTELKGTARPAAEGGYYIKYADPVVGYVDFIAKNGRYAGVKLQTTEEGQIKAIAAAGWATDPEYATKLINVLKSNRQQGYTLQRWEDETLKLAPGVAQTIINTWIKPAWHEADRAQRDVEEQGDAAAAAKLEEQKVYCNWLANQLRAAAGLSAE</sequence>
<dbReference type="RefSeq" id="WP_126143949.1">
    <property type="nucleotide sequence ID" value="NZ_RXHU01000082.1"/>
</dbReference>
<organism evidence="2 3">
    <name type="scientific">Paenibacillus whitsoniae</name>
    <dbReference type="NCBI Taxonomy" id="2496558"/>
    <lineage>
        <taxon>Bacteria</taxon>
        <taxon>Bacillati</taxon>
        <taxon>Bacillota</taxon>
        <taxon>Bacilli</taxon>
        <taxon>Bacillales</taxon>
        <taxon>Paenibacillaceae</taxon>
        <taxon>Paenibacillus</taxon>
    </lineage>
</organism>
<reference evidence="2 3" key="1">
    <citation type="submission" date="2018-12" db="EMBL/GenBank/DDBJ databases">
        <title>Bacillus ochoae sp. nov., Paenibacillus whitsoniae sp. nov., Paenibacillus spiritus sp. nov. Isolated from the Mars Exploration Rover during spacecraft assembly.</title>
        <authorList>
            <person name="Seuylemezian A."/>
            <person name="Vaishampayan P."/>
        </authorList>
    </citation>
    <scope>NUCLEOTIDE SEQUENCE [LARGE SCALE GENOMIC DNA]</scope>
    <source>
        <strain evidence="2 3">MER 54</strain>
    </source>
</reference>
<dbReference type="OrthoDB" id="977752at2"/>
<feature type="domain" description="Mannosyl-glycoprotein endo-beta-N-acetylglucosamidase-like" evidence="1">
    <location>
        <begin position="12"/>
        <end position="135"/>
    </location>
</feature>
<evidence type="ECO:0000313" key="2">
    <source>
        <dbReference type="EMBL" id="RTE05477.1"/>
    </source>
</evidence>
<keyword evidence="3" id="KW-1185">Reference proteome</keyword>
<gene>
    <name evidence="2" type="ORF">EJQ19_24955</name>
</gene>
<evidence type="ECO:0000313" key="3">
    <source>
        <dbReference type="Proteomes" id="UP000276128"/>
    </source>
</evidence>
<evidence type="ECO:0000259" key="1">
    <source>
        <dbReference type="Pfam" id="PF01832"/>
    </source>
</evidence>
<dbReference type="Gene3D" id="1.10.530.10">
    <property type="match status" value="1"/>
</dbReference>
<dbReference type="GO" id="GO:0004040">
    <property type="term" value="F:amidase activity"/>
    <property type="evidence" value="ECO:0007669"/>
    <property type="project" value="InterPro"/>
</dbReference>
<name>A0A430J7M2_9BACL</name>
<dbReference type="Pfam" id="PF01832">
    <property type="entry name" value="Glucosaminidase"/>
    <property type="match status" value="1"/>
</dbReference>
<proteinExistence type="predicted"/>
<dbReference type="AlphaFoldDB" id="A0A430J7M2"/>
<accession>A0A430J7M2</accession>
<protein>
    <recommendedName>
        <fullName evidence="1">Mannosyl-glycoprotein endo-beta-N-acetylglucosamidase-like domain-containing protein</fullName>
    </recommendedName>
</protein>
<dbReference type="EMBL" id="RXHU01000082">
    <property type="protein sequence ID" value="RTE05477.1"/>
    <property type="molecule type" value="Genomic_DNA"/>
</dbReference>
<comment type="caution">
    <text evidence="2">The sequence shown here is derived from an EMBL/GenBank/DDBJ whole genome shotgun (WGS) entry which is preliminary data.</text>
</comment>
<dbReference type="Proteomes" id="UP000276128">
    <property type="component" value="Unassembled WGS sequence"/>
</dbReference>